<feature type="active site" description="Nucleophile" evidence="4">
    <location>
        <position position="55"/>
    </location>
</feature>
<dbReference type="AlphaFoldDB" id="A0A1H8U1A2"/>
<evidence type="ECO:0000313" key="6">
    <source>
        <dbReference type="EMBL" id="SEO96941.1"/>
    </source>
</evidence>
<evidence type="ECO:0000256" key="4">
    <source>
        <dbReference type="PROSITE-ProRule" id="PRU01161"/>
    </source>
</evidence>
<dbReference type="Proteomes" id="UP000199657">
    <property type="component" value="Unassembled WGS sequence"/>
</dbReference>
<dbReference type="SUPFAM" id="SSF52151">
    <property type="entry name" value="FabD/lysophospholipase-like"/>
    <property type="match status" value="1"/>
</dbReference>
<dbReference type="InterPro" id="IPR050301">
    <property type="entry name" value="NTE"/>
</dbReference>
<reference evidence="6 7" key="1">
    <citation type="submission" date="2016-10" db="EMBL/GenBank/DDBJ databases">
        <authorList>
            <person name="de Groot N.N."/>
        </authorList>
    </citation>
    <scope>NUCLEOTIDE SEQUENCE [LARGE SCALE GENOMIC DNA]</scope>
    <source>
        <strain evidence="6 7">CGMCC 1.6291</strain>
    </source>
</reference>
<keyword evidence="7" id="KW-1185">Reference proteome</keyword>
<dbReference type="STRING" id="406100.SAMN04488052_10599"/>
<dbReference type="InterPro" id="IPR016035">
    <property type="entry name" value="Acyl_Trfase/lysoPLipase"/>
</dbReference>
<proteinExistence type="predicted"/>
<evidence type="ECO:0000256" key="3">
    <source>
        <dbReference type="ARBA" id="ARBA00023098"/>
    </source>
</evidence>
<sequence length="346" mass="38504">MGWLSHARDQFIGMPRVRLNLALQGGGSHGAFTWGVLDRLLDERRIGYDGLSGASAGAINAVAFANGYLDGGREGARNSLERLWRTVSEQAQLGPLQATPLDYLLHGWNRDWSPGFLLVNSLTRMASPYQLNPTGYNPLLRVLADTVDFERLRRDPRLRLFVSATQVRTGKLRLFRNSELTPETVAASACLPLLFHAIEIDGEPYWDGGYTANPALWPLVLECRAKDLLLVQLTPPERRDLPTSVPEIVDRANEIAFNANLMRELEVLGMLRKGIAAVHHGLPWRAHRLHAIDTGTVTEGMGRNSRINADWNFLCHMRDEGRAAAEAWLQRCGGHLGRRSSFETGA</sequence>
<gene>
    <name evidence="6" type="ORF">SAMN04488052_10599</name>
</gene>
<evidence type="ECO:0000313" key="7">
    <source>
        <dbReference type="Proteomes" id="UP000199657"/>
    </source>
</evidence>
<feature type="active site" description="Proton acceptor" evidence="4">
    <location>
        <position position="207"/>
    </location>
</feature>
<dbReference type="PROSITE" id="PS51635">
    <property type="entry name" value="PNPLA"/>
    <property type="match status" value="1"/>
</dbReference>
<feature type="short sequence motif" description="DGA/G" evidence="4">
    <location>
        <begin position="207"/>
        <end position="209"/>
    </location>
</feature>
<dbReference type="Gene3D" id="3.40.1090.10">
    <property type="entry name" value="Cytosolic phospholipase A2 catalytic domain"/>
    <property type="match status" value="2"/>
</dbReference>
<evidence type="ECO:0000259" key="5">
    <source>
        <dbReference type="PROSITE" id="PS51635"/>
    </source>
</evidence>
<feature type="short sequence motif" description="GXSXG" evidence="4">
    <location>
        <begin position="53"/>
        <end position="57"/>
    </location>
</feature>
<keyword evidence="3 4" id="KW-0443">Lipid metabolism</keyword>
<accession>A0A1H8U1A2</accession>
<keyword evidence="2 4" id="KW-0442">Lipid degradation</keyword>
<dbReference type="Pfam" id="PF01734">
    <property type="entry name" value="Patatin"/>
    <property type="match status" value="1"/>
</dbReference>
<feature type="short sequence motif" description="GXGXXG" evidence="4">
    <location>
        <begin position="25"/>
        <end position="30"/>
    </location>
</feature>
<protein>
    <submittedName>
        <fullName evidence="6">NTE family protein</fullName>
    </submittedName>
</protein>
<keyword evidence="1 4" id="KW-0378">Hydrolase</keyword>
<dbReference type="RefSeq" id="WP_245754032.1">
    <property type="nucleotide sequence ID" value="NZ_FOEG01000005.1"/>
</dbReference>
<name>A0A1H8U1A2_9GAMM</name>
<dbReference type="InterPro" id="IPR002641">
    <property type="entry name" value="PNPLA_dom"/>
</dbReference>
<organism evidence="6 7">
    <name type="scientific">Aquisalimonas asiatica</name>
    <dbReference type="NCBI Taxonomy" id="406100"/>
    <lineage>
        <taxon>Bacteria</taxon>
        <taxon>Pseudomonadati</taxon>
        <taxon>Pseudomonadota</taxon>
        <taxon>Gammaproteobacteria</taxon>
        <taxon>Chromatiales</taxon>
        <taxon>Ectothiorhodospiraceae</taxon>
        <taxon>Aquisalimonas</taxon>
    </lineage>
</organism>
<dbReference type="EMBL" id="FOEG01000005">
    <property type="protein sequence ID" value="SEO96941.1"/>
    <property type="molecule type" value="Genomic_DNA"/>
</dbReference>
<evidence type="ECO:0000256" key="1">
    <source>
        <dbReference type="ARBA" id="ARBA00022801"/>
    </source>
</evidence>
<evidence type="ECO:0000256" key="2">
    <source>
        <dbReference type="ARBA" id="ARBA00022963"/>
    </source>
</evidence>
<dbReference type="PANTHER" id="PTHR14226:SF78">
    <property type="entry name" value="SLR0060 PROTEIN"/>
    <property type="match status" value="1"/>
</dbReference>
<dbReference type="PANTHER" id="PTHR14226">
    <property type="entry name" value="NEUROPATHY TARGET ESTERASE/SWISS CHEESE D.MELANOGASTER"/>
    <property type="match status" value="1"/>
</dbReference>
<dbReference type="GO" id="GO:0016042">
    <property type="term" value="P:lipid catabolic process"/>
    <property type="evidence" value="ECO:0007669"/>
    <property type="project" value="UniProtKB-UniRule"/>
</dbReference>
<dbReference type="GO" id="GO:0016787">
    <property type="term" value="F:hydrolase activity"/>
    <property type="evidence" value="ECO:0007669"/>
    <property type="project" value="UniProtKB-UniRule"/>
</dbReference>
<feature type="domain" description="PNPLA" evidence="5">
    <location>
        <begin position="21"/>
        <end position="220"/>
    </location>
</feature>